<dbReference type="InterPro" id="IPR004518">
    <property type="entry name" value="MazG-like_dom"/>
</dbReference>
<evidence type="ECO:0000313" key="3">
    <source>
        <dbReference type="EMBL" id="XDK32873.1"/>
    </source>
</evidence>
<dbReference type="Pfam" id="PF03819">
    <property type="entry name" value="MazG"/>
    <property type="match status" value="2"/>
</dbReference>
<dbReference type="PIRSF" id="PIRSF002845">
    <property type="entry name" value="Ttrprl_mtas_MazG"/>
    <property type="match status" value="1"/>
</dbReference>
<organism evidence="3">
    <name type="scientific">Ornithinibacillus sp. 4-3</name>
    <dbReference type="NCBI Taxonomy" id="3231488"/>
    <lineage>
        <taxon>Bacteria</taxon>
        <taxon>Bacillati</taxon>
        <taxon>Bacillota</taxon>
        <taxon>Bacilli</taxon>
        <taxon>Bacillales</taxon>
        <taxon>Bacillaceae</taxon>
        <taxon>Ornithinibacillus</taxon>
    </lineage>
</organism>
<dbReference type="PANTHER" id="PTHR30522:SF0">
    <property type="entry name" value="NUCLEOSIDE TRIPHOSPHATE PYROPHOSPHOHYDROLASE"/>
    <property type="match status" value="1"/>
</dbReference>
<dbReference type="NCBIfam" id="NF007113">
    <property type="entry name" value="PRK09562.1"/>
    <property type="match status" value="1"/>
</dbReference>
<reference evidence="3" key="1">
    <citation type="submission" date="2024-07" db="EMBL/GenBank/DDBJ databases">
        <title>Halotolerant mesophilic bacterium Ornithinibacillus sp. 4-3, sp. nov., isolated from soil.</title>
        <authorList>
            <person name="Sidarenka A.V."/>
            <person name="Guliayeva D.E."/>
            <person name="Leanovich S.I."/>
            <person name="Hileuskaya K.S."/>
            <person name="Akhremchuk A.E."/>
            <person name="Sikolenko M.A."/>
            <person name="Valentovich L.N."/>
        </authorList>
    </citation>
    <scope>NUCLEOTIDE SEQUENCE</scope>
    <source>
        <strain evidence="3">4-3</strain>
    </source>
</reference>
<dbReference type="AlphaFoldDB" id="A0AB39HR72"/>
<dbReference type="InterPro" id="IPR011551">
    <property type="entry name" value="NTP_PyrPHydrolase_MazG"/>
</dbReference>
<feature type="domain" description="NTP pyrophosphohydrolase MazG-like" evidence="2">
    <location>
        <begin position="391"/>
        <end position="450"/>
    </location>
</feature>
<dbReference type="FunFam" id="1.10.287.1080:FF:000003">
    <property type="entry name" value="Nucleoside triphosphate pyrophosphohydrolase"/>
    <property type="match status" value="1"/>
</dbReference>
<dbReference type="GO" id="GO:0046047">
    <property type="term" value="P:TTP catabolic process"/>
    <property type="evidence" value="ECO:0007669"/>
    <property type="project" value="TreeGrafter"/>
</dbReference>
<dbReference type="GO" id="GO:0008168">
    <property type="term" value="F:methyltransferase activity"/>
    <property type="evidence" value="ECO:0007669"/>
    <property type="project" value="InterPro"/>
</dbReference>
<dbReference type="InterPro" id="IPR000878">
    <property type="entry name" value="4pyrrol_Mease"/>
</dbReference>
<dbReference type="Gene3D" id="1.10.287.1080">
    <property type="entry name" value="MazG-like"/>
    <property type="match status" value="2"/>
</dbReference>
<dbReference type="InterPro" id="IPR035996">
    <property type="entry name" value="4pyrrol_Methylase_sf"/>
</dbReference>
<gene>
    <name evidence="3" type="primary">mazG</name>
    <name evidence="3" type="ORF">AB4Y30_00330</name>
</gene>
<dbReference type="RefSeq" id="WP_368653560.1">
    <property type="nucleotide sequence ID" value="NZ_CP162599.1"/>
</dbReference>
<dbReference type="CDD" id="cd11529">
    <property type="entry name" value="NTP-PPase_MazG_Cterm"/>
    <property type="match status" value="1"/>
</dbReference>
<dbReference type="CDD" id="cd11528">
    <property type="entry name" value="NTP-PPase_MazG_Nterm"/>
    <property type="match status" value="1"/>
</dbReference>
<dbReference type="InterPro" id="IPR048011">
    <property type="entry name" value="NTP-PPase_MazG-like_C"/>
</dbReference>
<dbReference type="InterPro" id="IPR024180">
    <property type="entry name" value="Tetrapyrrole_Mease/MazG_pred"/>
</dbReference>
<dbReference type="SUPFAM" id="SSF101386">
    <property type="entry name" value="all-alpha NTP pyrophosphatases"/>
    <property type="match status" value="2"/>
</dbReference>
<accession>A0AB39HR72</accession>
<dbReference type="EC" id="3.6.1.9" evidence="3"/>
<dbReference type="NCBIfam" id="TIGR00444">
    <property type="entry name" value="mazG"/>
    <property type="match status" value="1"/>
</dbReference>
<dbReference type="InterPro" id="IPR035013">
    <property type="entry name" value="YabN_N"/>
</dbReference>
<dbReference type="GO" id="GO:0006203">
    <property type="term" value="P:dGTP catabolic process"/>
    <property type="evidence" value="ECO:0007669"/>
    <property type="project" value="TreeGrafter"/>
</dbReference>
<dbReference type="Gene3D" id="3.40.1010.10">
    <property type="entry name" value="Cobalt-precorrin-4 Transmethylase, Domain 1"/>
    <property type="match status" value="1"/>
</dbReference>
<evidence type="ECO:0000259" key="2">
    <source>
        <dbReference type="Pfam" id="PF03819"/>
    </source>
</evidence>
<dbReference type="GO" id="GO:0006950">
    <property type="term" value="P:response to stress"/>
    <property type="evidence" value="ECO:0007669"/>
    <property type="project" value="UniProtKB-ARBA"/>
</dbReference>
<dbReference type="InterPro" id="IPR014777">
    <property type="entry name" value="4pyrrole_Mease_sub1"/>
</dbReference>
<dbReference type="Pfam" id="PF00590">
    <property type="entry name" value="TP_methylase"/>
    <property type="match status" value="1"/>
</dbReference>
<keyword evidence="3" id="KW-0378">Hydrolase</keyword>
<protein>
    <submittedName>
        <fullName evidence="3">Nucleoside triphosphate pyrophosphohydrolase</fullName>
        <ecNumber evidence="3">3.6.1.9</ecNumber>
    </submittedName>
</protein>
<dbReference type="GO" id="GO:0046052">
    <property type="term" value="P:UTP catabolic process"/>
    <property type="evidence" value="ECO:0007669"/>
    <property type="project" value="TreeGrafter"/>
</dbReference>
<dbReference type="GO" id="GO:0046076">
    <property type="term" value="P:dTTP catabolic process"/>
    <property type="evidence" value="ECO:0007669"/>
    <property type="project" value="TreeGrafter"/>
</dbReference>
<dbReference type="GO" id="GO:0047429">
    <property type="term" value="F:nucleoside triphosphate diphosphatase activity"/>
    <property type="evidence" value="ECO:0007669"/>
    <property type="project" value="UniProtKB-EC"/>
</dbReference>
<dbReference type="SUPFAM" id="SSF53790">
    <property type="entry name" value="Tetrapyrrole methylase"/>
    <property type="match status" value="1"/>
</dbReference>
<dbReference type="GO" id="GO:0046081">
    <property type="term" value="P:dUTP catabolic process"/>
    <property type="evidence" value="ECO:0007669"/>
    <property type="project" value="TreeGrafter"/>
</dbReference>
<proteinExistence type="predicted"/>
<sequence length="484" mass="55540">MVNKIEIIGLGAGDLDQLPLGIYRKLIQAENKLFLRTADHPVVPALEAEGVTYTSFDALYEQEEQFGDVYVKIVDKLLNHAEEQSIIYAVPGHPMLAEQTVQYLLNQNKVEVKVLGGQSYLDDLFTALKIDPIEGFQFVDATSFKRNELQYRQHLIFCQVYDRFIASEVKLALLEDLPPEHLVTIVEAAGSTEEKITTVPLAELDFDLQIGNLTSVYIPPVEEEQLNHTFNRLREVVATLRGPEGCEWDKKQTHESLRPYLIEEIYELIDAIDTEDDEGIIEELGDVLLQVMLHSQIGEDEGYFSVDDVIRSITEKMIRRHPHVFMQQEVDSVDEIMMNWEAIKQKEKGAERPSILSGVAASLPALAKAYTLQKKADKVGFGWENADGIWEKLEEELTELKEAIKEDVTTSMEQELGDVLFVIANLARFYHIQPETALHQTNRKFITRFQYVEEQIRKEQKDFSKMDLAEMDVYWNEAKQREEL</sequence>
<dbReference type="GO" id="GO:0046061">
    <property type="term" value="P:dATP catabolic process"/>
    <property type="evidence" value="ECO:0007669"/>
    <property type="project" value="TreeGrafter"/>
</dbReference>
<evidence type="ECO:0000259" key="1">
    <source>
        <dbReference type="Pfam" id="PF00590"/>
    </source>
</evidence>
<dbReference type="FunFam" id="1.10.287.1080:FF:000001">
    <property type="entry name" value="Nucleoside triphosphate pyrophosphohydrolase"/>
    <property type="match status" value="1"/>
</dbReference>
<dbReference type="EMBL" id="CP162599">
    <property type="protein sequence ID" value="XDK32873.1"/>
    <property type="molecule type" value="Genomic_DNA"/>
</dbReference>
<dbReference type="CDD" id="cd11723">
    <property type="entry name" value="YabN_N_like"/>
    <property type="match status" value="1"/>
</dbReference>
<dbReference type="PANTHER" id="PTHR30522">
    <property type="entry name" value="NUCLEOSIDE TRIPHOSPHATE PYROPHOSPHOHYDROLASE"/>
    <property type="match status" value="1"/>
</dbReference>
<name>A0AB39HR72_9BACI</name>
<feature type="domain" description="NTP pyrophosphohydrolase MazG-like" evidence="2">
    <location>
        <begin position="252"/>
        <end position="325"/>
    </location>
</feature>
<dbReference type="InterPro" id="IPR048015">
    <property type="entry name" value="NTP-PPase_MazG-like_N"/>
</dbReference>
<feature type="domain" description="Tetrapyrrole methylase" evidence="1">
    <location>
        <begin position="5"/>
        <end position="205"/>
    </location>
</feature>